<evidence type="ECO:0000313" key="3">
    <source>
        <dbReference type="Proteomes" id="UP000663866"/>
    </source>
</evidence>
<proteinExistence type="predicted"/>
<evidence type="ECO:0000313" key="1">
    <source>
        <dbReference type="EMBL" id="CAF3983148.1"/>
    </source>
</evidence>
<dbReference type="EMBL" id="CAJOBG010056451">
    <property type="protein sequence ID" value="CAF4521535.1"/>
    <property type="molecule type" value="Genomic_DNA"/>
</dbReference>
<accession>A0A820WT53</accession>
<protein>
    <submittedName>
        <fullName evidence="2">Uncharacterized protein</fullName>
    </submittedName>
</protein>
<dbReference type="EMBL" id="CAJOBF010001783">
    <property type="protein sequence ID" value="CAF3983148.1"/>
    <property type="molecule type" value="Genomic_DNA"/>
</dbReference>
<dbReference type="Proteomes" id="UP000663842">
    <property type="component" value="Unassembled WGS sequence"/>
</dbReference>
<gene>
    <name evidence="2" type="ORF">OVN521_LOCUS41863</name>
    <name evidence="1" type="ORF">UXM345_LOCUS15167</name>
</gene>
<organism evidence="2 3">
    <name type="scientific">Rotaria magnacalcarata</name>
    <dbReference type="NCBI Taxonomy" id="392030"/>
    <lineage>
        <taxon>Eukaryota</taxon>
        <taxon>Metazoa</taxon>
        <taxon>Spiralia</taxon>
        <taxon>Gnathifera</taxon>
        <taxon>Rotifera</taxon>
        <taxon>Eurotatoria</taxon>
        <taxon>Bdelloidea</taxon>
        <taxon>Philodinida</taxon>
        <taxon>Philodinidae</taxon>
        <taxon>Rotaria</taxon>
    </lineage>
</organism>
<evidence type="ECO:0000313" key="2">
    <source>
        <dbReference type="EMBL" id="CAF4521535.1"/>
    </source>
</evidence>
<keyword evidence="3" id="KW-1185">Reference proteome</keyword>
<dbReference type="AlphaFoldDB" id="A0A820WT53"/>
<name>A0A820WT53_9BILA</name>
<reference evidence="2" key="1">
    <citation type="submission" date="2021-02" db="EMBL/GenBank/DDBJ databases">
        <authorList>
            <person name="Nowell W R."/>
        </authorList>
    </citation>
    <scope>NUCLEOTIDE SEQUENCE</scope>
</reference>
<comment type="caution">
    <text evidence="2">The sequence shown here is derived from an EMBL/GenBank/DDBJ whole genome shotgun (WGS) entry which is preliminary data.</text>
</comment>
<sequence>MTKSKDLRNVAITHYQNGRNASEISTTLANKVHHVTIHRGIQRFNQSGLVNAHELPLKVQENVREPWRWISKPVNQTS</sequence>
<dbReference type="Proteomes" id="UP000663866">
    <property type="component" value="Unassembled WGS sequence"/>
</dbReference>